<feature type="region of interest" description="Disordered" evidence="7">
    <location>
        <begin position="132"/>
        <end position="180"/>
    </location>
</feature>
<keyword evidence="10" id="KW-1185">Reference proteome</keyword>
<dbReference type="InterPro" id="IPR036864">
    <property type="entry name" value="Zn2-C6_fun-type_DNA-bd_sf"/>
</dbReference>
<comment type="caution">
    <text evidence="9">The sequence shown here is derived from an EMBL/GenBank/DDBJ whole genome shotgun (WGS) entry which is preliminary data.</text>
</comment>
<dbReference type="PANTHER" id="PTHR37534:SF20">
    <property type="entry name" value="PRO1A C6 ZINK-FINGER PROTEIN"/>
    <property type="match status" value="1"/>
</dbReference>
<comment type="subcellular location">
    <subcellularLocation>
        <location evidence="1">Nucleus</location>
    </subcellularLocation>
</comment>
<keyword evidence="5" id="KW-0804">Transcription</keyword>
<name>A0AAV9HQ60_9PEZI</name>
<dbReference type="GO" id="GO:0008270">
    <property type="term" value="F:zinc ion binding"/>
    <property type="evidence" value="ECO:0007669"/>
    <property type="project" value="InterPro"/>
</dbReference>
<dbReference type="CDD" id="cd00067">
    <property type="entry name" value="GAL4"/>
    <property type="match status" value="1"/>
</dbReference>
<dbReference type="InterPro" id="IPR001138">
    <property type="entry name" value="Zn2Cys6_DnaBD"/>
</dbReference>
<reference evidence="9" key="2">
    <citation type="submission" date="2023-06" db="EMBL/GenBank/DDBJ databases">
        <authorList>
            <consortium name="Lawrence Berkeley National Laboratory"/>
            <person name="Mondo S.J."/>
            <person name="Hensen N."/>
            <person name="Bonometti L."/>
            <person name="Westerberg I."/>
            <person name="Brannstrom I.O."/>
            <person name="Guillou S."/>
            <person name="Cros-Aarteil S."/>
            <person name="Calhoun S."/>
            <person name="Haridas S."/>
            <person name="Kuo A."/>
            <person name="Pangilinan J."/>
            <person name="Riley R."/>
            <person name="Labutti K."/>
            <person name="Andreopoulos B."/>
            <person name="Lipzen A."/>
            <person name="Chen C."/>
            <person name="Yanf M."/>
            <person name="Daum C."/>
            <person name="Ng V."/>
            <person name="Clum A."/>
            <person name="Steindorff A."/>
            <person name="Ohm R."/>
            <person name="Martin F."/>
            <person name="Silar P."/>
            <person name="Natvig D."/>
            <person name="Lalanne C."/>
            <person name="Gautier V."/>
            <person name="Ament-Velasquez S.L."/>
            <person name="Kruys A."/>
            <person name="Hutchinson M.I."/>
            <person name="Powell A.J."/>
            <person name="Barry K."/>
            <person name="Miller A.N."/>
            <person name="Grigoriev I.V."/>
            <person name="Debuchy R."/>
            <person name="Gladieux P."/>
            <person name="Thoren M.H."/>
            <person name="Johannesson H."/>
        </authorList>
    </citation>
    <scope>NUCLEOTIDE SEQUENCE</scope>
    <source>
        <strain evidence="9">PSN324</strain>
    </source>
</reference>
<dbReference type="Pfam" id="PF00172">
    <property type="entry name" value="Zn_clus"/>
    <property type="match status" value="1"/>
</dbReference>
<evidence type="ECO:0000259" key="8">
    <source>
        <dbReference type="PROSITE" id="PS50048"/>
    </source>
</evidence>
<reference evidence="9" key="1">
    <citation type="journal article" date="2023" name="Mol. Phylogenet. Evol.">
        <title>Genome-scale phylogeny and comparative genomics of the fungal order Sordariales.</title>
        <authorList>
            <person name="Hensen N."/>
            <person name="Bonometti L."/>
            <person name="Westerberg I."/>
            <person name="Brannstrom I.O."/>
            <person name="Guillou S."/>
            <person name="Cros-Aarteil S."/>
            <person name="Calhoun S."/>
            <person name="Haridas S."/>
            <person name="Kuo A."/>
            <person name="Mondo S."/>
            <person name="Pangilinan J."/>
            <person name="Riley R."/>
            <person name="LaButti K."/>
            <person name="Andreopoulos B."/>
            <person name="Lipzen A."/>
            <person name="Chen C."/>
            <person name="Yan M."/>
            <person name="Daum C."/>
            <person name="Ng V."/>
            <person name="Clum A."/>
            <person name="Steindorff A."/>
            <person name="Ohm R.A."/>
            <person name="Martin F."/>
            <person name="Silar P."/>
            <person name="Natvig D.O."/>
            <person name="Lalanne C."/>
            <person name="Gautier V."/>
            <person name="Ament-Velasquez S.L."/>
            <person name="Kruys A."/>
            <person name="Hutchinson M.I."/>
            <person name="Powell A.J."/>
            <person name="Barry K."/>
            <person name="Miller A.N."/>
            <person name="Grigoriev I.V."/>
            <person name="Debuchy R."/>
            <person name="Gladieux P."/>
            <person name="Hiltunen Thoren M."/>
            <person name="Johannesson H."/>
        </authorList>
    </citation>
    <scope>NUCLEOTIDE SEQUENCE</scope>
    <source>
        <strain evidence="9">PSN324</strain>
    </source>
</reference>
<feature type="domain" description="Zn(2)-C6 fungal-type" evidence="8">
    <location>
        <begin position="11"/>
        <end position="41"/>
    </location>
</feature>
<dbReference type="InterPro" id="IPR021858">
    <property type="entry name" value="Fun_TF"/>
</dbReference>
<dbReference type="PANTHER" id="PTHR37534">
    <property type="entry name" value="TRANSCRIPTIONAL ACTIVATOR PROTEIN UGA3"/>
    <property type="match status" value="1"/>
</dbReference>
<dbReference type="PROSITE" id="PS50048">
    <property type="entry name" value="ZN2_CY6_FUNGAL_2"/>
    <property type="match status" value="1"/>
</dbReference>
<protein>
    <submittedName>
        <fullName evidence="9">Fungal-specific transcription factor domain-containing protein</fullName>
    </submittedName>
</protein>
<accession>A0AAV9HQ60</accession>
<dbReference type="Pfam" id="PF11951">
    <property type="entry name" value="Fungal_trans_2"/>
    <property type="match status" value="1"/>
</dbReference>
<dbReference type="AlphaFoldDB" id="A0AAV9HQ60"/>
<evidence type="ECO:0000256" key="7">
    <source>
        <dbReference type="SAM" id="MobiDB-lite"/>
    </source>
</evidence>
<dbReference type="Gene3D" id="4.10.240.10">
    <property type="entry name" value="Zn(2)-C6 fungal-type DNA-binding domain"/>
    <property type="match status" value="1"/>
</dbReference>
<evidence type="ECO:0000256" key="1">
    <source>
        <dbReference type="ARBA" id="ARBA00004123"/>
    </source>
</evidence>
<evidence type="ECO:0000256" key="6">
    <source>
        <dbReference type="ARBA" id="ARBA00023242"/>
    </source>
</evidence>
<dbReference type="PROSITE" id="PS00463">
    <property type="entry name" value="ZN2_CY6_FUNGAL_1"/>
    <property type="match status" value="1"/>
</dbReference>
<evidence type="ECO:0000256" key="2">
    <source>
        <dbReference type="ARBA" id="ARBA00022833"/>
    </source>
</evidence>
<organism evidence="9 10">
    <name type="scientific">Cladorrhinum samala</name>
    <dbReference type="NCBI Taxonomy" id="585594"/>
    <lineage>
        <taxon>Eukaryota</taxon>
        <taxon>Fungi</taxon>
        <taxon>Dikarya</taxon>
        <taxon>Ascomycota</taxon>
        <taxon>Pezizomycotina</taxon>
        <taxon>Sordariomycetes</taxon>
        <taxon>Sordariomycetidae</taxon>
        <taxon>Sordariales</taxon>
        <taxon>Podosporaceae</taxon>
        <taxon>Cladorrhinum</taxon>
    </lineage>
</organism>
<dbReference type="EMBL" id="MU864965">
    <property type="protein sequence ID" value="KAK4462970.1"/>
    <property type="molecule type" value="Genomic_DNA"/>
</dbReference>
<dbReference type="SMART" id="SM00066">
    <property type="entry name" value="GAL4"/>
    <property type="match status" value="1"/>
</dbReference>
<keyword evidence="3" id="KW-0805">Transcription regulation</keyword>
<keyword evidence="4" id="KW-0238">DNA-binding</keyword>
<evidence type="ECO:0000256" key="4">
    <source>
        <dbReference type="ARBA" id="ARBA00023125"/>
    </source>
</evidence>
<evidence type="ECO:0000256" key="3">
    <source>
        <dbReference type="ARBA" id="ARBA00023015"/>
    </source>
</evidence>
<dbReference type="GO" id="GO:0005634">
    <property type="term" value="C:nucleus"/>
    <property type="evidence" value="ECO:0007669"/>
    <property type="project" value="UniProtKB-SubCell"/>
</dbReference>
<evidence type="ECO:0000256" key="5">
    <source>
        <dbReference type="ARBA" id="ARBA00023163"/>
    </source>
</evidence>
<sequence length="666" mass="73300">MMASKPRSFDGCWTCRLRRKKCDEGRPICNGCAALDIDCLYSEDKPGWMDGGEKQREKGDWLKREVKRRANLRRERRHMQGLEVKLESLGVAGNEDGQGIIATTRQGGEIPLEKAPPIPADTFMQGITHALPEESQGDSSSISASAARTTATRSTTASSISEPSSPPTNQGNFITNVTPDLGPGIPLEEREAYSTMFYLDYVFPFLFPFYRPSLLDTGRGWLLVLLTRNKALFHIALSMSGYFYGVMLANVQVEHESQEVCKSHNLESLQQQQDLALRALQLELREVVDKGVRGHLAEATRVMASIVQLLTSEVAVANHGNWTMHLEAASELFDEIMKHHAAVTVEEDGWGERSSPCFRMLLLQLGGVPFGGHSTPKHHPWGSDQAALRFFTAQLVLFDVVASVTLGQRPRLQHWHAHLLLPPRLDSDSEPTAANNETATVGPQLDLAEFCGIQNWVVAAIGEVAALDGWKKEMKRRGSLSISELVARAAVIEARMCAGLEELRNNWPLSSPPPPACPSSALLQYSASWGAEPHGLHSVAANTRVWAQAALTFLRVVVSGWQPASAEIRESVGATIDLLLRLPAPDCLRTVVWPFAVAGCLASPEQEQVFRDMFVAFGPLRAFGTARECMAVLERVWASRAQIDEQPDRWDLAACFGCLGRPALLI</sequence>
<dbReference type="Proteomes" id="UP001321749">
    <property type="component" value="Unassembled WGS sequence"/>
</dbReference>
<gene>
    <name evidence="9" type="ORF">QBC42DRAFT_223894</name>
</gene>
<dbReference type="GO" id="GO:0000981">
    <property type="term" value="F:DNA-binding transcription factor activity, RNA polymerase II-specific"/>
    <property type="evidence" value="ECO:0007669"/>
    <property type="project" value="InterPro"/>
</dbReference>
<keyword evidence="2" id="KW-0862">Zinc</keyword>
<keyword evidence="6" id="KW-0539">Nucleus</keyword>
<dbReference type="SUPFAM" id="SSF57701">
    <property type="entry name" value="Zn2/Cys6 DNA-binding domain"/>
    <property type="match status" value="1"/>
</dbReference>
<evidence type="ECO:0000313" key="10">
    <source>
        <dbReference type="Proteomes" id="UP001321749"/>
    </source>
</evidence>
<feature type="compositionally biased region" description="Polar residues" evidence="7">
    <location>
        <begin position="169"/>
        <end position="178"/>
    </location>
</feature>
<evidence type="ECO:0000313" key="9">
    <source>
        <dbReference type="EMBL" id="KAK4462970.1"/>
    </source>
</evidence>
<feature type="compositionally biased region" description="Low complexity" evidence="7">
    <location>
        <begin position="139"/>
        <end position="163"/>
    </location>
</feature>
<dbReference type="GO" id="GO:0003677">
    <property type="term" value="F:DNA binding"/>
    <property type="evidence" value="ECO:0007669"/>
    <property type="project" value="UniProtKB-KW"/>
</dbReference>
<proteinExistence type="predicted"/>